<reference evidence="1 2" key="1">
    <citation type="journal article" date="2024" name="Plant Biotechnol. J.">
        <title>Genome and CRISPR/Cas9 system of a widespread forest tree (Populus alba) in the world.</title>
        <authorList>
            <person name="Liu Y.J."/>
            <person name="Jiang P.F."/>
            <person name="Han X.M."/>
            <person name="Li X.Y."/>
            <person name="Wang H.M."/>
            <person name="Wang Y.J."/>
            <person name="Wang X.X."/>
            <person name="Zeng Q.Y."/>
        </authorList>
    </citation>
    <scope>NUCLEOTIDE SEQUENCE [LARGE SCALE GENOMIC DNA]</scope>
    <source>
        <strain evidence="2">cv. PAL-ZL1</strain>
    </source>
</reference>
<comment type="caution">
    <text evidence="1">The sequence shown here is derived from an EMBL/GenBank/DDBJ whole genome shotgun (WGS) entry which is preliminary data.</text>
</comment>
<accession>A0ACC4C5G5</accession>
<dbReference type="Proteomes" id="UP000309997">
    <property type="component" value="Unassembled WGS sequence"/>
</dbReference>
<name>A0ACC4C5G5_POPAL</name>
<keyword evidence="2" id="KW-1185">Reference proteome</keyword>
<evidence type="ECO:0000313" key="1">
    <source>
        <dbReference type="EMBL" id="KAL3586621.1"/>
    </source>
</evidence>
<organism evidence="1 2">
    <name type="scientific">Populus alba</name>
    <name type="common">White poplar</name>
    <dbReference type="NCBI Taxonomy" id="43335"/>
    <lineage>
        <taxon>Eukaryota</taxon>
        <taxon>Viridiplantae</taxon>
        <taxon>Streptophyta</taxon>
        <taxon>Embryophyta</taxon>
        <taxon>Tracheophyta</taxon>
        <taxon>Spermatophyta</taxon>
        <taxon>Magnoliopsida</taxon>
        <taxon>eudicotyledons</taxon>
        <taxon>Gunneridae</taxon>
        <taxon>Pentapetalae</taxon>
        <taxon>rosids</taxon>
        <taxon>fabids</taxon>
        <taxon>Malpighiales</taxon>
        <taxon>Salicaceae</taxon>
        <taxon>Saliceae</taxon>
        <taxon>Populus</taxon>
    </lineage>
</organism>
<evidence type="ECO:0000313" key="2">
    <source>
        <dbReference type="Proteomes" id="UP000309997"/>
    </source>
</evidence>
<protein>
    <submittedName>
        <fullName evidence="1">Uncharacterized protein</fullName>
    </submittedName>
</protein>
<sequence length="755" mass="85071">MSLHIGNLSSHIRRDELERVFQRFGRCNVRMKDGYGFVVYEFPPNAEKALRALHRRNICGKPLTLSWSNKQPRPLKRFARTARSYEPQHGGNSDRGGDHVKRKLGSNDQKDYRLSFTQADTTSRIPSSADMHREEIVNHQDDIEDHTNKEHQGYREDFLDERGRVGPDPVDNDRWGEQFHNPPNEVGVENGIEFDRYDPYEGIDRRNNDENLQKAYSGGTLALQSSQENAGGDHTSDATLNRLSDVKSQETCYKCGGSGHKMRNCPQENASQRNVTRFDSRHTDDIHGSGRGKGDPEKNGSRSWEKLQSSRDAIPGRRLKNDKQSFSSGRHEEVTRNGRSAVSKETDWSCKKEYERKRQSRKEIESPKRHGTKKGRRSTSSFLHSDNTTSRLHSTSHSFKQLQRSHSHSRSKSVSSSLRSGSTSLYSRSQSSKTMSRSISPTSLSLSVSLGQALPSSSNKAQLIMKGSSDNATTPESKEVFIEEVQQVEGETGLQGDKHGLKTVAVNDNAVSSSKADTEMEKYQPLQKDNDDCLMVSNSLHKAPNSSTQILSEEGTLAAGNLSLEPVLEMECQNYDTFETDHVQVPLKKLDPEAPASSSSFHSTSISAGELSSVLKHYGLGCQDENEKPLPAEAYFGSARLWPWEIIYYRRLKKGLISIENYARRVDQNREFGFAVTLLLQRLHPHDMQCSLKRCSNLSLDSVCDIEWNRLCGHPGTISDVSAVRREETITNLVKILFYNGVHFPLYIIEQFSLG</sequence>
<gene>
    <name evidence="1" type="ORF">D5086_013488</name>
</gene>
<dbReference type="EMBL" id="RCHU02000006">
    <property type="protein sequence ID" value="KAL3586621.1"/>
    <property type="molecule type" value="Genomic_DNA"/>
</dbReference>
<proteinExistence type="predicted"/>